<organism evidence="8 9">
    <name type="scientific">Staphylococcus argensis</name>
    <dbReference type="NCBI Taxonomy" id="1607738"/>
    <lineage>
        <taxon>Bacteria</taxon>
        <taxon>Bacillati</taxon>
        <taxon>Bacillota</taxon>
        <taxon>Bacilli</taxon>
        <taxon>Bacillales</taxon>
        <taxon>Staphylococcaceae</taxon>
        <taxon>Staphylococcus</taxon>
    </lineage>
</organism>
<dbReference type="PROSITE" id="PS00150">
    <property type="entry name" value="ACYLPHOSPHATASE_1"/>
    <property type="match status" value="1"/>
</dbReference>
<dbReference type="EMBL" id="PPPX01000001">
    <property type="protein sequence ID" value="POA09948.1"/>
    <property type="molecule type" value="Genomic_DNA"/>
</dbReference>
<dbReference type="Gene3D" id="3.30.70.100">
    <property type="match status" value="1"/>
</dbReference>
<dbReference type="NCBIfam" id="NF011005">
    <property type="entry name" value="PRK14431.1"/>
    <property type="match status" value="1"/>
</dbReference>
<evidence type="ECO:0000313" key="9">
    <source>
        <dbReference type="Proteomes" id="UP000242712"/>
    </source>
</evidence>
<evidence type="ECO:0000256" key="3">
    <source>
        <dbReference type="ARBA" id="ARBA00015991"/>
    </source>
</evidence>
<evidence type="ECO:0000313" key="8">
    <source>
        <dbReference type="EMBL" id="POA09948.1"/>
    </source>
</evidence>
<sequence>MERKHMKVYGTVQGVGFRYYTQKLAKKYGVVGTVQNVQDYVEIYAQGDTEPLAQFVEAVSQGASPASKVEDVDIETLEVDESLKKFKTI</sequence>
<dbReference type="PANTHER" id="PTHR47268">
    <property type="entry name" value="ACYLPHOSPHATASE"/>
    <property type="match status" value="1"/>
</dbReference>
<dbReference type="Proteomes" id="UP000242712">
    <property type="component" value="Unassembled WGS sequence"/>
</dbReference>
<keyword evidence="5 8" id="KW-0378">Hydrolase</keyword>
<protein>
    <recommendedName>
        <fullName evidence="3 5">acylphosphatase</fullName>
        <ecNumber evidence="2 5">3.6.1.7</ecNumber>
    </recommendedName>
</protein>
<evidence type="ECO:0000256" key="2">
    <source>
        <dbReference type="ARBA" id="ARBA00012150"/>
    </source>
</evidence>
<name>A0A2K4FF27_9STAP</name>
<comment type="catalytic activity">
    <reaction evidence="4 5">
        <text>an acyl phosphate + H2O = a carboxylate + phosphate + H(+)</text>
        <dbReference type="Rhea" id="RHEA:14965"/>
        <dbReference type="ChEBI" id="CHEBI:15377"/>
        <dbReference type="ChEBI" id="CHEBI:15378"/>
        <dbReference type="ChEBI" id="CHEBI:29067"/>
        <dbReference type="ChEBI" id="CHEBI:43474"/>
        <dbReference type="ChEBI" id="CHEBI:59918"/>
        <dbReference type="EC" id="3.6.1.7"/>
    </reaction>
</comment>
<keyword evidence="9" id="KW-1185">Reference proteome</keyword>
<evidence type="ECO:0000256" key="4">
    <source>
        <dbReference type="ARBA" id="ARBA00047645"/>
    </source>
</evidence>
<dbReference type="GeneID" id="98297537"/>
<dbReference type="PANTHER" id="PTHR47268:SF4">
    <property type="entry name" value="ACYLPHOSPHATASE"/>
    <property type="match status" value="1"/>
</dbReference>
<dbReference type="InterPro" id="IPR001792">
    <property type="entry name" value="Acylphosphatase-like_dom"/>
</dbReference>
<evidence type="ECO:0000256" key="1">
    <source>
        <dbReference type="ARBA" id="ARBA00005614"/>
    </source>
</evidence>
<proteinExistence type="inferred from homology"/>
<dbReference type="InterPro" id="IPR036046">
    <property type="entry name" value="Acylphosphatase-like_dom_sf"/>
</dbReference>
<dbReference type="SUPFAM" id="SSF54975">
    <property type="entry name" value="Acylphosphatase/BLUF domain-like"/>
    <property type="match status" value="1"/>
</dbReference>
<feature type="domain" description="Acylphosphatase-like" evidence="7">
    <location>
        <begin position="3"/>
        <end position="89"/>
    </location>
</feature>
<accession>A0A2K4FF27</accession>
<dbReference type="OrthoDB" id="9808093at2"/>
<reference evidence="8 9" key="1">
    <citation type="submission" date="2017-08" db="EMBL/GenBank/DDBJ databases">
        <title>Draft genome sequences of 64 type strains of genus Staph aureus.</title>
        <authorList>
            <person name="Cole K."/>
            <person name="Golubchik T."/>
            <person name="Russell J."/>
            <person name="Foster D."/>
            <person name="Llewelyn M."/>
            <person name="Wilson D."/>
            <person name="Crook D."/>
            <person name="Paul J."/>
        </authorList>
    </citation>
    <scope>NUCLEOTIDE SEQUENCE [LARGE SCALE GENOMIC DNA]</scope>
    <source>
        <strain evidence="8 9">DSM 29875</strain>
    </source>
</reference>
<feature type="active site" evidence="5">
    <location>
        <position position="18"/>
    </location>
</feature>
<comment type="caution">
    <text evidence="8">The sequence shown here is derived from an EMBL/GenBank/DDBJ whole genome shotgun (WGS) entry which is preliminary data.</text>
</comment>
<dbReference type="PROSITE" id="PS51160">
    <property type="entry name" value="ACYLPHOSPHATASE_3"/>
    <property type="match status" value="1"/>
</dbReference>
<dbReference type="Pfam" id="PF00708">
    <property type="entry name" value="Acylphosphatase"/>
    <property type="match status" value="1"/>
</dbReference>
<evidence type="ECO:0000256" key="5">
    <source>
        <dbReference type="PROSITE-ProRule" id="PRU00520"/>
    </source>
</evidence>
<dbReference type="AlphaFoldDB" id="A0A2K4FF27"/>
<evidence type="ECO:0000259" key="7">
    <source>
        <dbReference type="PROSITE" id="PS51160"/>
    </source>
</evidence>
<dbReference type="RefSeq" id="WP_103371247.1">
    <property type="nucleotide sequence ID" value="NZ_CBCRVO010000001.1"/>
</dbReference>
<dbReference type="InterPro" id="IPR020456">
    <property type="entry name" value="Acylphosphatase"/>
</dbReference>
<dbReference type="InterPro" id="IPR017968">
    <property type="entry name" value="Acylphosphatase_CS"/>
</dbReference>
<feature type="active site" evidence="5">
    <location>
        <position position="36"/>
    </location>
</feature>
<evidence type="ECO:0000256" key="6">
    <source>
        <dbReference type="RuleBase" id="RU004168"/>
    </source>
</evidence>
<dbReference type="EC" id="3.6.1.7" evidence="2 5"/>
<gene>
    <name evidence="8" type="ORF">CD039_04160</name>
</gene>
<dbReference type="GO" id="GO:0003998">
    <property type="term" value="F:acylphosphatase activity"/>
    <property type="evidence" value="ECO:0007669"/>
    <property type="project" value="UniProtKB-EC"/>
</dbReference>
<comment type="similarity">
    <text evidence="1 6">Belongs to the acylphosphatase family.</text>
</comment>